<feature type="domain" description="DUF2087" evidence="1">
    <location>
        <begin position="56"/>
        <end position="121"/>
    </location>
</feature>
<dbReference type="InterPro" id="IPR018656">
    <property type="entry name" value="DUF2087"/>
</dbReference>
<protein>
    <recommendedName>
        <fullName evidence="1">DUF2087 domain-containing protein</fullName>
    </recommendedName>
</protein>
<dbReference type="KEGG" id="ard:AXF14_07485"/>
<organism evidence="2 3">
    <name type="scientific">Actinomyces radicidentis</name>
    <dbReference type="NCBI Taxonomy" id="111015"/>
    <lineage>
        <taxon>Bacteria</taxon>
        <taxon>Bacillati</taxon>
        <taxon>Actinomycetota</taxon>
        <taxon>Actinomycetes</taxon>
        <taxon>Actinomycetales</taxon>
        <taxon>Actinomycetaceae</taxon>
        <taxon>Actinomyces</taxon>
    </lineage>
</organism>
<name>A0A109W2P6_ACTRD</name>
<dbReference type="STRING" id="111015.AXF14_07485"/>
<proteinExistence type="predicted"/>
<evidence type="ECO:0000259" key="1">
    <source>
        <dbReference type="Pfam" id="PF09860"/>
    </source>
</evidence>
<dbReference type="Proteomes" id="UP000065220">
    <property type="component" value="Chromosome"/>
</dbReference>
<dbReference type="Pfam" id="PF09860">
    <property type="entry name" value="DUF2087"/>
    <property type="match status" value="1"/>
</dbReference>
<keyword evidence="3" id="KW-1185">Reference proteome</keyword>
<gene>
    <name evidence="2" type="ORF">AXF14_07485</name>
</gene>
<accession>A0A109W2P6</accession>
<dbReference type="RefSeq" id="WP_067942138.1">
    <property type="nucleotide sequence ID" value="NZ_CAUHMM010000049.1"/>
</dbReference>
<reference evidence="3" key="1">
    <citation type="submission" date="2016-02" db="EMBL/GenBank/DDBJ databases">
        <authorList>
            <person name="Holder M.E."/>
            <person name="Ajami N.J."/>
            <person name="Petrosino J.F."/>
        </authorList>
    </citation>
    <scope>NUCLEOTIDE SEQUENCE [LARGE SCALE GENOMIC DNA]</scope>
    <source>
        <strain evidence="3">CCUG 36733</strain>
    </source>
</reference>
<evidence type="ECO:0000313" key="2">
    <source>
        <dbReference type="EMBL" id="AMD87455.1"/>
    </source>
</evidence>
<sequence length="152" mass="17469">MTADADFKKLVRARMTETGERYTQARAALLAEHEAALRAEETFRARTLRSFLRDGRLVSVPVKRRARVVVLLELLDLFEPGREYPETEVNALLRPVHDDVAYLRREMVDYGFLARDHGVYRVAEEPKEMTGNMAAEVPTDLAERLARRHSES</sequence>
<dbReference type="OrthoDB" id="529288at2"/>
<dbReference type="EMBL" id="CP014228">
    <property type="protein sequence ID" value="AMD87455.1"/>
    <property type="molecule type" value="Genomic_DNA"/>
</dbReference>
<dbReference type="AlphaFoldDB" id="A0A109W2P6"/>
<evidence type="ECO:0000313" key="3">
    <source>
        <dbReference type="Proteomes" id="UP000065220"/>
    </source>
</evidence>